<evidence type="ECO:0000256" key="1">
    <source>
        <dbReference type="ARBA" id="ARBA00000098"/>
    </source>
</evidence>
<comment type="cofactor">
    <cofactor evidence="2">
        <name>Zn(2+)</name>
        <dbReference type="ChEBI" id="CHEBI:29105"/>
    </cofactor>
</comment>
<name>A0A418M6I8_9BACT</name>
<dbReference type="EMBL" id="QXED01000005">
    <property type="protein sequence ID" value="RIV21451.1"/>
    <property type="molecule type" value="Genomic_DNA"/>
</dbReference>
<dbReference type="GO" id="GO:0016285">
    <property type="term" value="F:alanyl aminopeptidase activity"/>
    <property type="evidence" value="ECO:0007669"/>
    <property type="project" value="UniProtKB-EC"/>
</dbReference>
<keyword evidence="9" id="KW-0378">Hydrolase</keyword>
<keyword evidence="8" id="KW-0479">Metal-binding</keyword>
<evidence type="ECO:0000256" key="9">
    <source>
        <dbReference type="ARBA" id="ARBA00022801"/>
    </source>
</evidence>
<organism evidence="15 16">
    <name type="scientific">Fibrisoma montanum</name>
    <dbReference type="NCBI Taxonomy" id="2305895"/>
    <lineage>
        <taxon>Bacteria</taxon>
        <taxon>Pseudomonadati</taxon>
        <taxon>Bacteroidota</taxon>
        <taxon>Cytophagia</taxon>
        <taxon>Cytophagales</taxon>
        <taxon>Spirosomataceae</taxon>
        <taxon>Fibrisoma</taxon>
    </lineage>
</organism>
<comment type="similarity">
    <text evidence="3">Belongs to the peptidase M1 family.</text>
</comment>
<keyword evidence="12" id="KW-0732">Signal</keyword>
<evidence type="ECO:0000256" key="7">
    <source>
        <dbReference type="ARBA" id="ARBA00022670"/>
    </source>
</evidence>
<evidence type="ECO:0000256" key="8">
    <source>
        <dbReference type="ARBA" id="ARBA00022723"/>
    </source>
</evidence>
<evidence type="ECO:0000256" key="3">
    <source>
        <dbReference type="ARBA" id="ARBA00010136"/>
    </source>
</evidence>
<keyword evidence="10" id="KW-0862">Zinc</keyword>
<evidence type="ECO:0000256" key="6">
    <source>
        <dbReference type="ARBA" id="ARBA00022438"/>
    </source>
</evidence>
<dbReference type="Gene3D" id="1.10.390.10">
    <property type="entry name" value="Neutral Protease Domain 2"/>
    <property type="match status" value="1"/>
</dbReference>
<sequence length="850" mass="96731">MHRLSTCLLMSLGLLVGVISRAQVLTPVDTSRATFYLTRTGTYHPSHPRRIDLLHTELNLRFDWARQYVEGTATLRCTPYVYPQTTVELDAKGFLIRSVVLIDTLDRKPVRDSLRYDYADGQKLRISLPRTYSRRDTFDLRIDYVARPNELPVGDSQAITSDKGLYFINPTGSEPDKPRQIWTQGETEANSAWFPTIDAPNEKMTQAISLTVDNQFRTLSNGRLVSSRQNPDGTRTDRWVQALPHAPYLTMIAVGNFAYVSDQLPRTPDRGPLTVGYYVEPAYEPFARAIFGRTPAMITFFEKRFGTPFVWDKYSQIAVRDFVSGAMENTTATVHQEGVQMDARELLDGNSDAVIAHELAHHWFGDLVTCESWANLPLNEAFATYAEYLWFEHAQGRDEAERHGQMDLLQYLSEAETKQEPLIRYRYADREDMFDAHSYAKGGRVLHFLRKIIGDDAFFRALTGYLTRHRFGTTEVEDLRQAFEEATGQDLHWFFDQWFLSPGHAVLAVETTYEAGRVNLRVTQKQDTTFTPIYRLPVRVDIWVKGQKTSYDVVVDQAQQTLTWPADQRPDLVLFDADHRLVGTVDHPKRQAERVFQYYHAELYQDRSEAILTQDNATLATDGDARAMVIAALNDPFWQIRQMAVGKFASYAGPQKAEVQRLIRERLRSDPSSAVRAEAVLTLASYNDKANLPMIKAALTDSSYLVVAIALERYLAAKPADAKAVVARLEHSRQGEVLSAVADYYAETADPGRYDWFVTTWRSLKPGEQYNFLQVFAKYLLRSSKDVQQRAVPLLEKAARTDPSSSVRFGAYQALGLLLDVPGVEALRQSIRANERDPQLKELFEKLGAY</sequence>
<keyword evidence="11" id="KW-0482">Metalloprotease</keyword>
<dbReference type="GO" id="GO:0016020">
    <property type="term" value="C:membrane"/>
    <property type="evidence" value="ECO:0007669"/>
    <property type="project" value="TreeGrafter"/>
</dbReference>
<dbReference type="GO" id="GO:0005737">
    <property type="term" value="C:cytoplasm"/>
    <property type="evidence" value="ECO:0007669"/>
    <property type="project" value="TreeGrafter"/>
</dbReference>
<dbReference type="Pfam" id="PF01433">
    <property type="entry name" value="Peptidase_M1"/>
    <property type="match status" value="1"/>
</dbReference>
<keyword evidence="16" id="KW-1185">Reference proteome</keyword>
<dbReference type="Gene3D" id="2.60.40.1730">
    <property type="entry name" value="tricorn interacting facor f3 domain"/>
    <property type="match status" value="1"/>
</dbReference>
<dbReference type="PANTHER" id="PTHR11533">
    <property type="entry name" value="PROTEASE M1 ZINC METALLOPROTEASE"/>
    <property type="match status" value="1"/>
</dbReference>
<dbReference type="InterPro" id="IPR050344">
    <property type="entry name" value="Peptidase_M1_aminopeptidases"/>
</dbReference>
<dbReference type="CDD" id="cd09603">
    <property type="entry name" value="M1_APN_like"/>
    <property type="match status" value="1"/>
</dbReference>
<dbReference type="Pfam" id="PF17900">
    <property type="entry name" value="Peptidase_M1_N"/>
    <property type="match status" value="1"/>
</dbReference>
<comment type="catalytic activity">
    <reaction evidence="1">
        <text>Release of an N-terminal amino acid, Xaa-|-Yaa- from a peptide, amide or arylamide. Xaa is preferably Ala, but may be most amino acids including Pro (slow action). When a terminal hydrophobic residue is followed by a prolyl residue, the two may be released as an intact Xaa-Pro dipeptide.</text>
        <dbReference type="EC" id="3.4.11.2"/>
    </reaction>
</comment>
<gene>
    <name evidence="15" type="ORF">DYU11_18785</name>
</gene>
<evidence type="ECO:0000256" key="12">
    <source>
        <dbReference type="SAM" id="SignalP"/>
    </source>
</evidence>
<dbReference type="GO" id="GO:0006508">
    <property type="term" value="P:proteolysis"/>
    <property type="evidence" value="ECO:0007669"/>
    <property type="project" value="UniProtKB-KW"/>
</dbReference>
<feature type="chain" id="PRO_5018971770" description="Aminopeptidase N" evidence="12">
    <location>
        <begin position="23"/>
        <end position="850"/>
    </location>
</feature>
<dbReference type="InterPro" id="IPR014782">
    <property type="entry name" value="Peptidase_M1_dom"/>
</dbReference>
<dbReference type="PANTHER" id="PTHR11533:SF174">
    <property type="entry name" value="PUROMYCIN-SENSITIVE AMINOPEPTIDASE-RELATED"/>
    <property type="match status" value="1"/>
</dbReference>
<evidence type="ECO:0000313" key="16">
    <source>
        <dbReference type="Proteomes" id="UP000283523"/>
    </source>
</evidence>
<feature type="domain" description="Aminopeptidase N-like N-terminal" evidence="14">
    <location>
        <begin position="55"/>
        <end position="249"/>
    </location>
</feature>
<comment type="caution">
    <text evidence="15">The sequence shown here is derived from an EMBL/GenBank/DDBJ whole genome shotgun (WGS) entry which is preliminary data.</text>
</comment>
<dbReference type="InterPro" id="IPR027268">
    <property type="entry name" value="Peptidase_M4/M1_CTD_sf"/>
</dbReference>
<dbReference type="GO" id="GO:0008270">
    <property type="term" value="F:zinc ion binding"/>
    <property type="evidence" value="ECO:0007669"/>
    <property type="project" value="InterPro"/>
</dbReference>
<dbReference type="Pfam" id="PF13646">
    <property type="entry name" value="HEAT_2"/>
    <property type="match status" value="1"/>
</dbReference>
<keyword evidence="6" id="KW-0031">Aminopeptidase</keyword>
<evidence type="ECO:0000256" key="5">
    <source>
        <dbReference type="ARBA" id="ARBA00015611"/>
    </source>
</evidence>
<protein>
    <recommendedName>
        <fullName evidence="5">Aminopeptidase N</fullName>
        <ecNumber evidence="4">3.4.11.2</ecNumber>
    </recommendedName>
</protein>
<evidence type="ECO:0000259" key="13">
    <source>
        <dbReference type="Pfam" id="PF01433"/>
    </source>
</evidence>
<dbReference type="SUPFAM" id="SSF48371">
    <property type="entry name" value="ARM repeat"/>
    <property type="match status" value="1"/>
</dbReference>
<proteinExistence type="inferred from homology"/>
<feature type="signal peptide" evidence="12">
    <location>
        <begin position="1"/>
        <end position="22"/>
    </location>
</feature>
<evidence type="ECO:0000259" key="14">
    <source>
        <dbReference type="Pfam" id="PF17900"/>
    </source>
</evidence>
<evidence type="ECO:0000256" key="4">
    <source>
        <dbReference type="ARBA" id="ARBA00012564"/>
    </source>
</evidence>
<reference evidence="15 16" key="1">
    <citation type="submission" date="2018-08" db="EMBL/GenBank/DDBJ databases">
        <title>Fibrisoma montanum sp. nov., isolated from Danxia mountain soil.</title>
        <authorList>
            <person name="Huang Y."/>
        </authorList>
    </citation>
    <scope>NUCLEOTIDE SEQUENCE [LARGE SCALE GENOMIC DNA]</scope>
    <source>
        <strain evidence="15 16">HYT19</strain>
    </source>
</reference>
<dbReference type="InterPro" id="IPR045357">
    <property type="entry name" value="Aminopeptidase_N-like_N"/>
</dbReference>
<feature type="domain" description="Peptidase M1 membrane alanine aminopeptidase" evidence="13">
    <location>
        <begin position="294"/>
        <end position="498"/>
    </location>
</feature>
<dbReference type="EC" id="3.4.11.2" evidence="4"/>
<dbReference type="InterPro" id="IPR011989">
    <property type="entry name" value="ARM-like"/>
</dbReference>
<dbReference type="InterPro" id="IPR042097">
    <property type="entry name" value="Aminopeptidase_N-like_N_sf"/>
</dbReference>
<dbReference type="RefSeq" id="WP_119669244.1">
    <property type="nucleotide sequence ID" value="NZ_QXED01000005.1"/>
</dbReference>
<dbReference type="GO" id="GO:0070006">
    <property type="term" value="F:metalloaminopeptidase activity"/>
    <property type="evidence" value="ECO:0007669"/>
    <property type="project" value="TreeGrafter"/>
</dbReference>
<evidence type="ECO:0000313" key="15">
    <source>
        <dbReference type="EMBL" id="RIV21451.1"/>
    </source>
</evidence>
<dbReference type="OrthoDB" id="100605at2"/>
<keyword evidence="7" id="KW-0645">Protease</keyword>
<dbReference type="Gene3D" id="1.25.10.10">
    <property type="entry name" value="Leucine-rich Repeat Variant"/>
    <property type="match status" value="1"/>
</dbReference>
<dbReference type="SUPFAM" id="SSF55486">
    <property type="entry name" value="Metalloproteases ('zincins'), catalytic domain"/>
    <property type="match status" value="1"/>
</dbReference>
<dbReference type="GO" id="GO:0042277">
    <property type="term" value="F:peptide binding"/>
    <property type="evidence" value="ECO:0007669"/>
    <property type="project" value="TreeGrafter"/>
</dbReference>
<evidence type="ECO:0000256" key="10">
    <source>
        <dbReference type="ARBA" id="ARBA00022833"/>
    </source>
</evidence>
<dbReference type="InterPro" id="IPR001930">
    <property type="entry name" value="Peptidase_M1"/>
</dbReference>
<dbReference type="InterPro" id="IPR016024">
    <property type="entry name" value="ARM-type_fold"/>
</dbReference>
<dbReference type="PROSITE" id="PS50077">
    <property type="entry name" value="HEAT_REPEAT"/>
    <property type="match status" value="1"/>
</dbReference>
<accession>A0A418M6I8</accession>
<dbReference type="PRINTS" id="PR00756">
    <property type="entry name" value="ALADIPTASE"/>
</dbReference>
<evidence type="ECO:0000256" key="2">
    <source>
        <dbReference type="ARBA" id="ARBA00001947"/>
    </source>
</evidence>
<dbReference type="Proteomes" id="UP000283523">
    <property type="component" value="Unassembled WGS sequence"/>
</dbReference>
<dbReference type="GO" id="GO:0043171">
    <property type="term" value="P:peptide catabolic process"/>
    <property type="evidence" value="ECO:0007669"/>
    <property type="project" value="TreeGrafter"/>
</dbReference>
<dbReference type="InterPro" id="IPR021133">
    <property type="entry name" value="HEAT_type_2"/>
</dbReference>
<evidence type="ECO:0000256" key="11">
    <source>
        <dbReference type="ARBA" id="ARBA00023049"/>
    </source>
</evidence>
<dbReference type="SUPFAM" id="SSF63737">
    <property type="entry name" value="Leukotriene A4 hydrolase N-terminal domain"/>
    <property type="match status" value="1"/>
</dbReference>
<dbReference type="GO" id="GO:0005615">
    <property type="term" value="C:extracellular space"/>
    <property type="evidence" value="ECO:0007669"/>
    <property type="project" value="TreeGrafter"/>
</dbReference>
<dbReference type="AlphaFoldDB" id="A0A418M6I8"/>